<name>A0ACC1MY54_9HYPO</name>
<accession>A0ACC1MY54</accession>
<organism evidence="1 2">
    <name type="scientific">Zarea fungicola</name>
    <dbReference type="NCBI Taxonomy" id="93591"/>
    <lineage>
        <taxon>Eukaryota</taxon>
        <taxon>Fungi</taxon>
        <taxon>Dikarya</taxon>
        <taxon>Ascomycota</taxon>
        <taxon>Pezizomycotina</taxon>
        <taxon>Sordariomycetes</taxon>
        <taxon>Hypocreomycetidae</taxon>
        <taxon>Hypocreales</taxon>
        <taxon>Cordycipitaceae</taxon>
        <taxon>Zarea</taxon>
    </lineage>
</organism>
<protein>
    <submittedName>
        <fullName evidence="1">Uncharacterized protein</fullName>
    </submittedName>
</protein>
<gene>
    <name evidence="1" type="ORF">NQ176_g7571</name>
</gene>
<dbReference type="Proteomes" id="UP001143910">
    <property type="component" value="Unassembled WGS sequence"/>
</dbReference>
<sequence length="153" mass="15175">MKVSFTLITTLAASLAAAYPQFPGFPGLPGFPPIPSLDKCTIVDAALAASVTALNGALVGFKNPNLQYATQYGGDCFRANVGCGTKGVGPHATPDEIDCSGMVDTALTTAVGALNVGLKAISAIPGAPDYSAGVTAGLACFKTGLGCAAIPPK</sequence>
<reference evidence="1" key="1">
    <citation type="submission" date="2022-08" db="EMBL/GenBank/DDBJ databases">
        <title>Genome Sequence of Lecanicillium fungicola.</title>
        <authorList>
            <person name="Buettner E."/>
        </authorList>
    </citation>
    <scope>NUCLEOTIDE SEQUENCE</scope>
    <source>
        <strain evidence="1">Babe33</strain>
    </source>
</reference>
<comment type="caution">
    <text evidence="1">The sequence shown here is derived from an EMBL/GenBank/DDBJ whole genome shotgun (WGS) entry which is preliminary data.</text>
</comment>
<evidence type="ECO:0000313" key="1">
    <source>
        <dbReference type="EMBL" id="KAJ2971683.1"/>
    </source>
</evidence>
<dbReference type="EMBL" id="JANJQO010001294">
    <property type="protein sequence ID" value="KAJ2971683.1"/>
    <property type="molecule type" value="Genomic_DNA"/>
</dbReference>
<evidence type="ECO:0000313" key="2">
    <source>
        <dbReference type="Proteomes" id="UP001143910"/>
    </source>
</evidence>
<keyword evidence="2" id="KW-1185">Reference proteome</keyword>
<proteinExistence type="predicted"/>